<name>A0A2N1PV35_9BACT</name>
<gene>
    <name evidence="1" type="ORF">CVV64_02000</name>
</gene>
<dbReference type="AlphaFoldDB" id="A0A2N1PV35"/>
<evidence type="ECO:0000313" key="2">
    <source>
        <dbReference type="Proteomes" id="UP000233256"/>
    </source>
</evidence>
<dbReference type="Gene3D" id="1.25.10.10">
    <property type="entry name" value="Leucine-rich Repeat Variant"/>
    <property type="match status" value="3"/>
</dbReference>
<dbReference type="EMBL" id="PGXC01000001">
    <property type="protein sequence ID" value="PKK92207.1"/>
    <property type="molecule type" value="Genomic_DNA"/>
</dbReference>
<dbReference type="InterPro" id="IPR004155">
    <property type="entry name" value="PBS_lyase_HEAT"/>
</dbReference>
<protein>
    <recommendedName>
        <fullName evidence="3">HEAT repeat domain-containing protein</fullName>
    </recommendedName>
</protein>
<dbReference type="Proteomes" id="UP000233256">
    <property type="component" value="Unassembled WGS sequence"/>
</dbReference>
<comment type="caution">
    <text evidence="1">The sequence shown here is derived from an EMBL/GenBank/DDBJ whole genome shotgun (WGS) entry which is preliminary data.</text>
</comment>
<sequence>MRENLLNQLKQGNEDERQAAAKELAAFPHEDTYQALLEATMDPDLSVRYFAKKSMRQVRKSLDNGGEEEKTDFTDEELEAMLSSTDFQIRVKSSTIIGDTLNKKLLRPALELLKKERNEYVIATIVKSVGRFGDSRAIPILKPFLAHYDARVRANTVEAMGYIQVPEVYSLVEDLLSDEDNRVRANVAKLLWKKDKLRVLEKIREMLKSGEEWMRDSAVYALGEIGTVESRDILLKILQEETGEGSEVIQRSIGKVERLIDEISYIEQPLTEIRKSAVPDMDRRELCYTIISDRGLDYKKRIKAIATLGEIDEVINIGRLLPLLETEDNEFVLSALVKFIGQQGGSSVLQRLKPLLLHPNPRVRANAVEGIAFADDPSIVDILMPYMEDRESRIAANAARAIWNYSPEQVSAKLLEMLRSVNPWMKTSAVYALGAINAPETRELLISAIRDTDPNICETARTVLQNLGFDIAEIMGSVETPAFSEERPSEAETGFRPGVGSAVDSSAAVSDVSIPVDSGISANGAAVSGIVSLGDEVAPKGPAPGSREHFASLMQSLIRSDPEERANFLQELTSAVKPEFLGLISATLNSSDDKYVRSMLVKLAGATGSSEAIDIIADYLSDEDSRVRANCIEGLSLIRDDRIVKLVAPLMEDSDSRVKANAARAIWEFSEIRALVMLREMLSTGEEHEKLSAIHALGEIGREEIITPLSQMLSDRSGQVIEKAVEAFDRIYGKGVLAQLDRLVEAGGPSGAMARELLDRLTVIRTQTVEVEKIVEKVVKVPAKEAPGRDAAANVQSGSGRGGFGAAVIVAASVVSVCIGLGTGFFIFSGTGQESVVDSTPARVVSSIEKRPADPVAALVWDLRRAQKENARDESLQGIMDKGLDSLRSAGQFTRGELNRVYDFSARYLLNNAVAELQRIKGLKDKGFLLWDEGNYEWISREEAAQREGVRTRQVEDTRTQEQERLERAKGYVPYENPDITPKTDAQSDVSLLAECEKSWDKAMLLGTPDKNSLAAVMKKLEAHFRLGEMTVARKLFGKGDYSAVRKEFERVRNFRGKGYILWDADSGEWKAP</sequence>
<dbReference type="PANTHER" id="PTHR12697">
    <property type="entry name" value="PBS LYASE HEAT-LIKE PROTEIN"/>
    <property type="match status" value="1"/>
</dbReference>
<dbReference type="InterPro" id="IPR011989">
    <property type="entry name" value="ARM-like"/>
</dbReference>
<accession>A0A2N1PV35</accession>
<dbReference type="GO" id="GO:0016491">
    <property type="term" value="F:oxidoreductase activity"/>
    <property type="evidence" value="ECO:0007669"/>
    <property type="project" value="TreeGrafter"/>
</dbReference>
<dbReference type="Pfam" id="PF13646">
    <property type="entry name" value="HEAT_2"/>
    <property type="match status" value="4"/>
</dbReference>
<evidence type="ECO:0000313" key="1">
    <source>
        <dbReference type="EMBL" id="PKK92207.1"/>
    </source>
</evidence>
<dbReference type="PANTHER" id="PTHR12697:SF5">
    <property type="entry name" value="DEOXYHYPUSINE HYDROXYLASE"/>
    <property type="match status" value="1"/>
</dbReference>
<dbReference type="InterPro" id="IPR016024">
    <property type="entry name" value="ARM-type_fold"/>
</dbReference>
<organism evidence="1 2">
    <name type="scientific">Candidatus Wallbacteria bacterium HGW-Wallbacteria-1</name>
    <dbReference type="NCBI Taxonomy" id="2013854"/>
    <lineage>
        <taxon>Bacteria</taxon>
        <taxon>Candidatus Walliibacteriota</taxon>
    </lineage>
</organism>
<evidence type="ECO:0008006" key="3">
    <source>
        <dbReference type="Google" id="ProtNLM"/>
    </source>
</evidence>
<dbReference type="SMART" id="SM00567">
    <property type="entry name" value="EZ_HEAT"/>
    <property type="match status" value="10"/>
</dbReference>
<dbReference type="SUPFAM" id="SSF48371">
    <property type="entry name" value="ARM repeat"/>
    <property type="match status" value="2"/>
</dbReference>
<reference evidence="1 2" key="1">
    <citation type="journal article" date="2017" name="ISME J.">
        <title>Potential for microbial H2 and metal transformations associated with novel bacteria and archaea in deep terrestrial subsurface sediments.</title>
        <authorList>
            <person name="Hernsdorf A.W."/>
            <person name="Amano Y."/>
            <person name="Miyakawa K."/>
            <person name="Ise K."/>
            <person name="Suzuki Y."/>
            <person name="Anantharaman K."/>
            <person name="Probst A."/>
            <person name="Burstein D."/>
            <person name="Thomas B.C."/>
            <person name="Banfield J.F."/>
        </authorList>
    </citation>
    <scope>NUCLEOTIDE SEQUENCE [LARGE SCALE GENOMIC DNA]</scope>
    <source>
        <strain evidence="1">HGW-Wallbacteria-1</strain>
    </source>
</reference>
<proteinExistence type="predicted"/>